<name>K4KFB2_SIMAS</name>
<evidence type="ECO:0000313" key="2">
    <source>
        <dbReference type="Proteomes" id="UP000000466"/>
    </source>
</evidence>
<evidence type="ECO:0000313" key="1">
    <source>
        <dbReference type="EMBL" id="AFU97749.1"/>
    </source>
</evidence>
<dbReference type="STRING" id="1117647.M5M_02660"/>
<protein>
    <submittedName>
        <fullName evidence="1">Uncharacterized protein</fullName>
    </submittedName>
</protein>
<sequence length="342" mass="38091">MLTSKKRKVLIYGFSVTAESPGYVGPLIKLLSDFDLVKVGNGGIQPHHALFYIVDEIKKHAPDELILEFSTAAFRSFYDKNEYKKILFFICSAAIKLGVRPHILDLPRSDVSYDNDWVLNFHRCLSQQYGIGWVDVCTESFRSGAISGYLRDGIHTNELGANYYSSVLSEYFLDSIATNASSLPVSPISNFGADMLDCARAVSLASLAENSSLEYFERSGFEGTFLPIDVGQEIRVSFSETLNVKGVSFLMGPLTSSFHLDFGGCTRSVNAYDRFCYYTRFSVQCFDNLSAASVIIRSDENRSDVVLLKGVEESPVKNYLGDILVLSNQYDEIKLPNDYLAA</sequence>
<accession>K4KFB2</accession>
<proteinExistence type="predicted"/>
<organism evidence="1 2">
    <name type="scientific">Simiduia agarivorans (strain DSM 21679 / JCM 13881 / BCRC 17597 / SA1)</name>
    <dbReference type="NCBI Taxonomy" id="1117647"/>
    <lineage>
        <taxon>Bacteria</taxon>
        <taxon>Pseudomonadati</taxon>
        <taxon>Pseudomonadota</taxon>
        <taxon>Gammaproteobacteria</taxon>
        <taxon>Cellvibrionales</taxon>
        <taxon>Cellvibrionaceae</taxon>
        <taxon>Simiduia</taxon>
    </lineage>
</organism>
<keyword evidence="2" id="KW-1185">Reference proteome</keyword>
<dbReference type="GO" id="GO:0016788">
    <property type="term" value="F:hydrolase activity, acting on ester bonds"/>
    <property type="evidence" value="ECO:0007669"/>
    <property type="project" value="UniProtKB-ARBA"/>
</dbReference>
<dbReference type="HOGENOM" id="CLU_876142_0_0_6"/>
<gene>
    <name evidence="1" type="ordered locus">M5M_02660</name>
</gene>
<reference evidence="1 2" key="1">
    <citation type="journal article" date="2013" name="Genome Announc.">
        <title>Complete genome sequence of Simiduia agarivorans SA1(T), a marine bacterium able to degrade a variety of polysaccharides.</title>
        <authorList>
            <person name="Lin S.Y."/>
            <person name="Shieh W.Y."/>
            <person name="Chen J.S."/>
            <person name="Tang S.L."/>
        </authorList>
    </citation>
    <scope>NUCLEOTIDE SEQUENCE [LARGE SCALE GENOMIC DNA]</scope>
    <source>
        <strain evidence="2">DSM 21679 / JCM 13881 / BCRC 17597 / SA1</strain>
    </source>
</reference>
<dbReference type="EMBL" id="CP003746">
    <property type="protein sequence ID" value="AFU97749.1"/>
    <property type="molecule type" value="Genomic_DNA"/>
</dbReference>
<dbReference type="Proteomes" id="UP000000466">
    <property type="component" value="Chromosome"/>
</dbReference>
<dbReference type="InterPro" id="IPR036514">
    <property type="entry name" value="SGNH_hydro_sf"/>
</dbReference>
<dbReference type="SUPFAM" id="SSF52266">
    <property type="entry name" value="SGNH hydrolase"/>
    <property type="match status" value="1"/>
</dbReference>
<dbReference type="AlphaFoldDB" id="K4KFB2"/>
<dbReference type="KEGG" id="saga:M5M_02660"/>
<dbReference type="eggNOG" id="ENOG5033K5X">
    <property type="taxonomic scope" value="Bacteria"/>
</dbReference>
<dbReference type="Gene3D" id="3.40.50.1110">
    <property type="entry name" value="SGNH hydrolase"/>
    <property type="match status" value="1"/>
</dbReference>